<dbReference type="VEuPathDB" id="CryptoDB:Vbra_15154"/>
<sequence>MRPPTSCDTFVAVQRGQVIFGKNSDRPRDEVQNIAFYPAAAHSPDTAVQCTHITLPQAPQTLAVVLSQPAWMWGGEMGANEKGVVIGNEAVWTTEEDGPPALLGMDLLRLGLERGGSAREALEQITKLLERHGQGGGCAEDDPSWSYHNSFLICDPTEAWVLETAGKWWVAERVKAGESRNISNDLSIRTNVDLHSDGIHEYAKAHKGWDGEEPFDFKALFGGRAGRIGSDGSDVMCGRGARVKSLLAKHDPIDFSASASILRDCKGGICMHGGFSSTAAQISILSPTKPCLHFFTATCHPCTSAFKPLFFPSDLRAPTDSVTPRRRCWASGKQADTDTLWWAHEKRGGGRGAAEKVQELENKYLREALRLRDGGSVDERDGLYMKAVEEEMQLYS</sequence>
<keyword evidence="3" id="KW-1185">Reference proteome</keyword>
<reference evidence="2 3" key="1">
    <citation type="submission" date="2014-11" db="EMBL/GenBank/DDBJ databases">
        <authorList>
            <person name="Zhu J."/>
            <person name="Qi W."/>
            <person name="Song R."/>
        </authorList>
    </citation>
    <scope>NUCLEOTIDE SEQUENCE [LARGE SCALE GENOMIC DNA]</scope>
</reference>
<dbReference type="PANTHER" id="PTHR12994:SF17">
    <property type="entry name" value="LD30995P"/>
    <property type="match status" value="1"/>
</dbReference>
<gene>
    <name evidence="2" type="ORF">Vbra_15154</name>
</gene>
<comment type="similarity">
    <text evidence="1">Belongs to the peptidase C69 family. Secernin subfamily.</text>
</comment>
<protein>
    <recommendedName>
        <fullName evidence="4">Secernin-2</fullName>
    </recommendedName>
</protein>
<dbReference type="OrthoDB" id="5175656at2759"/>
<dbReference type="Pfam" id="PF03577">
    <property type="entry name" value="Peptidase_C69"/>
    <property type="match status" value="1"/>
</dbReference>
<name>A0A0G4FER8_VITBC</name>
<evidence type="ECO:0008006" key="4">
    <source>
        <dbReference type="Google" id="ProtNLM"/>
    </source>
</evidence>
<dbReference type="OMA" id="CYYDVSD"/>
<dbReference type="EMBL" id="CDMY01000417">
    <property type="protein sequence ID" value="CEM11491.1"/>
    <property type="molecule type" value="Genomic_DNA"/>
</dbReference>
<evidence type="ECO:0000256" key="1">
    <source>
        <dbReference type="ARBA" id="ARBA00005705"/>
    </source>
</evidence>
<dbReference type="InterPro" id="IPR005322">
    <property type="entry name" value="Peptidase_C69"/>
</dbReference>
<accession>A0A0G4FER8</accession>
<dbReference type="GO" id="GO:0070004">
    <property type="term" value="F:cysteine-type exopeptidase activity"/>
    <property type="evidence" value="ECO:0007669"/>
    <property type="project" value="InterPro"/>
</dbReference>
<dbReference type="GO" id="GO:0016805">
    <property type="term" value="F:dipeptidase activity"/>
    <property type="evidence" value="ECO:0007669"/>
    <property type="project" value="InterPro"/>
</dbReference>
<evidence type="ECO:0000313" key="3">
    <source>
        <dbReference type="Proteomes" id="UP000041254"/>
    </source>
</evidence>
<dbReference type="InParanoid" id="A0A0G4FER8"/>
<dbReference type="AlphaFoldDB" id="A0A0G4FER8"/>
<organism evidence="2 3">
    <name type="scientific">Vitrella brassicaformis (strain CCMP3155)</name>
    <dbReference type="NCBI Taxonomy" id="1169540"/>
    <lineage>
        <taxon>Eukaryota</taxon>
        <taxon>Sar</taxon>
        <taxon>Alveolata</taxon>
        <taxon>Colpodellida</taxon>
        <taxon>Vitrellaceae</taxon>
        <taxon>Vitrella</taxon>
    </lineage>
</organism>
<dbReference type="PANTHER" id="PTHR12994">
    <property type="entry name" value="SECERNIN"/>
    <property type="match status" value="1"/>
</dbReference>
<evidence type="ECO:0000313" key="2">
    <source>
        <dbReference type="EMBL" id="CEM11491.1"/>
    </source>
</evidence>
<dbReference type="Proteomes" id="UP000041254">
    <property type="component" value="Unassembled WGS sequence"/>
</dbReference>
<dbReference type="GO" id="GO:0006508">
    <property type="term" value="P:proteolysis"/>
    <property type="evidence" value="ECO:0007669"/>
    <property type="project" value="InterPro"/>
</dbReference>
<dbReference type="Gene3D" id="3.60.60.10">
    <property type="entry name" value="Penicillin V Acylase, Chain A"/>
    <property type="match status" value="1"/>
</dbReference>
<dbReference type="STRING" id="1169540.A0A0G4FER8"/>
<proteinExistence type="inferred from homology"/>